<proteinExistence type="inferred from homology"/>
<dbReference type="InterPro" id="IPR004104">
    <property type="entry name" value="Gfo/Idh/MocA-like_OxRdtase_C"/>
</dbReference>
<protein>
    <submittedName>
        <fullName evidence="4">Oxidoreductase YteT</fullName>
        <ecNumber evidence="4">1.-.-.-</ecNumber>
    </submittedName>
</protein>
<dbReference type="SUPFAM" id="SSF55347">
    <property type="entry name" value="Glyceraldehyde-3-phosphate dehydrogenase-like, C-terminal domain"/>
    <property type="match status" value="1"/>
</dbReference>
<gene>
    <name evidence="4" type="primary">yteT_1</name>
    <name evidence="4" type="ORF">AMURIS_00267</name>
</gene>
<name>A0A2K4ZAT5_9FIRM</name>
<dbReference type="PANTHER" id="PTHR43377:SF2">
    <property type="entry name" value="BINDING ROSSMANN FOLD OXIDOREDUCTASE, PUTATIVE (AFU_ORTHOLOGUE AFUA_4G00560)-RELATED"/>
    <property type="match status" value="1"/>
</dbReference>
<dbReference type="Gene3D" id="3.40.50.720">
    <property type="entry name" value="NAD(P)-binding Rossmann-like Domain"/>
    <property type="match status" value="1"/>
</dbReference>
<evidence type="ECO:0000313" key="5">
    <source>
        <dbReference type="Proteomes" id="UP000236311"/>
    </source>
</evidence>
<dbReference type="Proteomes" id="UP000236311">
    <property type="component" value="Unassembled WGS sequence"/>
</dbReference>
<dbReference type="InterPro" id="IPR036291">
    <property type="entry name" value="NAD(P)-bd_dom_sf"/>
</dbReference>
<keyword evidence="5" id="KW-1185">Reference proteome</keyword>
<feature type="domain" description="Gfo/Idh/MocA-like oxidoreductase N-terminal" evidence="2">
    <location>
        <begin position="5"/>
        <end position="127"/>
    </location>
</feature>
<dbReference type="EMBL" id="OFSM01000001">
    <property type="protein sequence ID" value="SOY27563.1"/>
    <property type="molecule type" value="Genomic_DNA"/>
</dbReference>
<keyword evidence="4" id="KW-0560">Oxidoreductase</keyword>
<dbReference type="SUPFAM" id="SSF51735">
    <property type="entry name" value="NAD(P)-binding Rossmann-fold domains"/>
    <property type="match status" value="1"/>
</dbReference>
<accession>A0A2K4ZAT5</accession>
<organism evidence="4 5">
    <name type="scientific">Acetatifactor muris</name>
    <dbReference type="NCBI Taxonomy" id="879566"/>
    <lineage>
        <taxon>Bacteria</taxon>
        <taxon>Bacillati</taxon>
        <taxon>Bacillota</taxon>
        <taxon>Clostridia</taxon>
        <taxon>Lachnospirales</taxon>
        <taxon>Lachnospiraceae</taxon>
        <taxon>Acetatifactor</taxon>
    </lineage>
</organism>
<evidence type="ECO:0000259" key="3">
    <source>
        <dbReference type="Pfam" id="PF02894"/>
    </source>
</evidence>
<dbReference type="Gene3D" id="3.30.360.10">
    <property type="entry name" value="Dihydrodipicolinate Reductase, domain 2"/>
    <property type="match status" value="1"/>
</dbReference>
<evidence type="ECO:0000259" key="2">
    <source>
        <dbReference type="Pfam" id="PF01408"/>
    </source>
</evidence>
<dbReference type="RefSeq" id="WP_103237733.1">
    <property type="nucleotide sequence ID" value="NZ_CANRXC010000007.1"/>
</dbReference>
<dbReference type="GO" id="GO:0000166">
    <property type="term" value="F:nucleotide binding"/>
    <property type="evidence" value="ECO:0007669"/>
    <property type="project" value="InterPro"/>
</dbReference>
<evidence type="ECO:0000256" key="1">
    <source>
        <dbReference type="ARBA" id="ARBA00010928"/>
    </source>
</evidence>
<dbReference type="Pfam" id="PF01408">
    <property type="entry name" value="GFO_IDH_MocA"/>
    <property type="match status" value="1"/>
</dbReference>
<sequence length="426" mass="47739">MGVTTVVIAGAGGRGRLTYAPYSKKFPEQMKLVAAADRIPERLQEMKQEYGLSEEHCFSTVEEMFAQPKMADMAFICTQDQEHVLHACLALEKGYDLLLEKPVSADGKECRQLLEKAERLGRSVTVCHVLRYAPFYQRLKKLLEEGAVGQIVSIQASENVGYWHQAHSYVRGNWRKGGETSPMILAKCCHDMDILVWLTDSRCRRLSSMGSLAYFREENAPEGAPFYCMDGCPVKAECPYDAEKIYVTDQVTGYDTNGAGWMQKAVTACPDREGLLETLRTSPYGRCVFRCDNDVVDNQSVTMEMENGITVSFHMCGLNRNNHRTIHIMGTKGDISGNLEEETLVLHRFGGEEETFRMDVQETISGHGGGDYRMLHDMFEARSRGTGTLTSLRQSLESHYMALAAEASRLAGGKMIVLEEFLQSLK</sequence>
<dbReference type="AlphaFoldDB" id="A0A2K4ZAT5"/>
<dbReference type="GO" id="GO:0016491">
    <property type="term" value="F:oxidoreductase activity"/>
    <property type="evidence" value="ECO:0007669"/>
    <property type="project" value="UniProtKB-KW"/>
</dbReference>
<comment type="similarity">
    <text evidence="1">Belongs to the Gfo/Idh/MocA family.</text>
</comment>
<dbReference type="EC" id="1.-.-.-" evidence="4"/>
<dbReference type="PANTHER" id="PTHR43377">
    <property type="entry name" value="BILIVERDIN REDUCTASE A"/>
    <property type="match status" value="1"/>
</dbReference>
<feature type="domain" description="Gfo/Idh/MocA-like oxidoreductase C-terminal" evidence="3">
    <location>
        <begin position="140"/>
        <end position="406"/>
    </location>
</feature>
<evidence type="ECO:0000313" key="4">
    <source>
        <dbReference type="EMBL" id="SOY27563.1"/>
    </source>
</evidence>
<reference evidence="4 5" key="1">
    <citation type="submission" date="2018-01" db="EMBL/GenBank/DDBJ databases">
        <authorList>
            <person name="Gaut B.S."/>
            <person name="Morton B.R."/>
            <person name="Clegg M.T."/>
            <person name="Duvall M.R."/>
        </authorList>
    </citation>
    <scope>NUCLEOTIDE SEQUENCE [LARGE SCALE GENOMIC DNA]</scope>
    <source>
        <strain evidence="4">GP69</strain>
    </source>
</reference>
<dbReference type="InterPro" id="IPR000683">
    <property type="entry name" value="Gfo/Idh/MocA-like_OxRdtase_N"/>
</dbReference>
<dbReference type="Pfam" id="PF02894">
    <property type="entry name" value="GFO_IDH_MocA_C"/>
    <property type="match status" value="1"/>
</dbReference>
<dbReference type="OrthoDB" id="9781966at2"/>
<dbReference type="InterPro" id="IPR051450">
    <property type="entry name" value="Gfo/Idh/MocA_Oxidoreductases"/>
</dbReference>